<dbReference type="SUPFAM" id="SSF55979">
    <property type="entry name" value="DNA clamp"/>
    <property type="match status" value="2"/>
</dbReference>
<evidence type="ECO:0000256" key="5">
    <source>
        <dbReference type="ARBA" id="ARBA00022695"/>
    </source>
</evidence>
<evidence type="ECO:0000256" key="6">
    <source>
        <dbReference type="ARBA" id="ARBA00022705"/>
    </source>
</evidence>
<dbReference type="Proteomes" id="UP001348641">
    <property type="component" value="Unassembled WGS sequence"/>
</dbReference>
<dbReference type="InterPro" id="IPR022634">
    <property type="entry name" value="DNA_polIII_beta_N"/>
</dbReference>
<keyword evidence="7" id="KW-0239">DNA-directed DNA polymerase</keyword>
<evidence type="ECO:0000256" key="4">
    <source>
        <dbReference type="ARBA" id="ARBA00022679"/>
    </source>
</evidence>
<keyword evidence="5" id="KW-0548">Nucleotidyltransferase</keyword>
<reference evidence="11 12" key="1">
    <citation type="submission" date="2023-07" db="EMBL/GenBank/DDBJ databases">
        <authorList>
            <person name="Girao M."/>
            <person name="Carvalho M.F."/>
        </authorList>
    </citation>
    <scope>NUCLEOTIDE SEQUENCE [LARGE SCALE GENOMIC DNA]</scope>
    <source>
        <strain evidence="11 12">66/93</strain>
    </source>
</reference>
<feature type="domain" description="DNA polymerase III beta sliding clamp C-terminal" evidence="10">
    <location>
        <begin position="253"/>
        <end position="350"/>
    </location>
</feature>
<organism evidence="11 12">
    <name type="scientific">Nocardiopsis tropica</name>
    <dbReference type="NCBI Taxonomy" id="109330"/>
    <lineage>
        <taxon>Bacteria</taxon>
        <taxon>Bacillati</taxon>
        <taxon>Actinomycetota</taxon>
        <taxon>Actinomycetes</taxon>
        <taxon>Streptosporangiales</taxon>
        <taxon>Nocardiopsidaceae</taxon>
        <taxon>Nocardiopsis</taxon>
    </lineage>
</organism>
<sequence>MELTVDARALASAVAWADKFAPTRPVAPICAALHLAATADGTLTLTATDYDTTARATADARVDTPGQAAVSSRTLAAATARLGDGPATLRLDGPRLHISRGTVNYTLITMAAEDYPTAPALPEPLGQVDANAFADAATLAATTTGNPKEAAELAGIQIRLGENLTVSSTDRYRITTRDLAWAPETPSADRSLLAHRAALTAAARGMTGTITIGADTNLLGLSDETRSVTTTLLDNTKLPDLPAFLGRRFDAGAATTATVDTASLIGAIERAAVVTNGLGDILLDITDGTIAVSGGDDDTGSDAIDAHTDGPAVAALYYPDWILQLLKGVGSDTVRLHLPDPYKPTLVTAVGPDGQDADGYRALINPRRATRTVQAAA</sequence>
<proteinExistence type="inferred from homology"/>
<dbReference type="InterPro" id="IPR022635">
    <property type="entry name" value="DNA_polIII_beta_C"/>
</dbReference>
<comment type="subcellular location">
    <subcellularLocation>
        <location evidence="1">Cytoplasm</location>
    </subcellularLocation>
</comment>
<keyword evidence="3" id="KW-0963">Cytoplasm</keyword>
<keyword evidence="6" id="KW-0235">DNA replication</keyword>
<dbReference type="InterPro" id="IPR001001">
    <property type="entry name" value="DNA_polIII_beta"/>
</dbReference>
<evidence type="ECO:0008006" key="13">
    <source>
        <dbReference type="Google" id="ProtNLM"/>
    </source>
</evidence>
<dbReference type="InterPro" id="IPR046938">
    <property type="entry name" value="DNA_clamp_sf"/>
</dbReference>
<keyword evidence="8" id="KW-0238">DNA-binding</keyword>
<dbReference type="PANTHER" id="PTHR30478">
    <property type="entry name" value="DNA POLYMERASE III SUBUNIT BETA"/>
    <property type="match status" value="1"/>
</dbReference>
<accession>A0ABU7KZR9</accession>
<dbReference type="EMBL" id="JAUUCC010000128">
    <property type="protein sequence ID" value="MEE2054769.1"/>
    <property type="molecule type" value="Genomic_DNA"/>
</dbReference>
<name>A0ABU7KZR9_9ACTN</name>
<evidence type="ECO:0000256" key="2">
    <source>
        <dbReference type="ARBA" id="ARBA00010752"/>
    </source>
</evidence>
<protein>
    <recommendedName>
        <fullName evidence="13">DNA polymerase-3 subunit beta</fullName>
    </recommendedName>
</protein>
<dbReference type="Pfam" id="PF00712">
    <property type="entry name" value="DNA_pol3_beta"/>
    <property type="match status" value="1"/>
</dbReference>
<dbReference type="PANTHER" id="PTHR30478:SF0">
    <property type="entry name" value="BETA SLIDING CLAMP"/>
    <property type="match status" value="1"/>
</dbReference>
<evidence type="ECO:0000256" key="3">
    <source>
        <dbReference type="ARBA" id="ARBA00022490"/>
    </source>
</evidence>
<evidence type="ECO:0000259" key="9">
    <source>
        <dbReference type="Pfam" id="PF00712"/>
    </source>
</evidence>
<dbReference type="RefSeq" id="WP_330161588.1">
    <property type="nucleotide sequence ID" value="NZ_JAUUCC010000128.1"/>
</dbReference>
<dbReference type="Pfam" id="PF02768">
    <property type="entry name" value="DNA_pol3_beta_3"/>
    <property type="match status" value="1"/>
</dbReference>
<evidence type="ECO:0000256" key="7">
    <source>
        <dbReference type="ARBA" id="ARBA00022932"/>
    </source>
</evidence>
<evidence type="ECO:0000256" key="8">
    <source>
        <dbReference type="ARBA" id="ARBA00023125"/>
    </source>
</evidence>
<feature type="domain" description="DNA polymerase III beta sliding clamp N-terminal" evidence="9">
    <location>
        <begin position="1"/>
        <end position="118"/>
    </location>
</feature>
<evidence type="ECO:0000256" key="1">
    <source>
        <dbReference type="ARBA" id="ARBA00004496"/>
    </source>
</evidence>
<keyword evidence="4" id="KW-0808">Transferase</keyword>
<comment type="similarity">
    <text evidence="2">Belongs to the beta sliding clamp family.</text>
</comment>
<gene>
    <name evidence="11" type="ORF">Q8A49_30160</name>
</gene>
<dbReference type="Gene3D" id="3.10.150.10">
    <property type="entry name" value="DNA Polymerase III, subunit A, domain 2"/>
    <property type="match status" value="3"/>
</dbReference>
<comment type="caution">
    <text evidence="11">The sequence shown here is derived from an EMBL/GenBank/DDBJ whole genome shotgun (WGS) entry which is preliminary data.</text>
</comment>
<evidence type="ECO:0000313" key="11">
    <source>
        <dbReference type="EMBL" id="MEE2054769.1"/>
    </source>
</evidence>
<evidence type="ECO:0000259" key="10">
    <source>
        <dbReference type="Pfam" id="PF02768"/>
    </source>
</evidence>
<dbReference type="SMART" id="SM00480">
    <property type="entry name" value="POL3Bc"/>
    <property type="match status" value="1"/>
</dbReference>
<evidence type="ECO:0000313" key="12">
    <source>
        <dbReference type="Proteomes" id="UP001348641"/>
    </source>
</evidence>